<dbReference type="EMBL" id="LR796135">
    <property type="protein sequence ID" value="CAB4120803.1"/>
    <property type="molecule type" value="Genomic_DNA"/>
</dbReference>
<evidence type="ECO:0000313" key="1">
    <source>
        <dbReference type="EMBL" id="CAB4120803.1"/>
    </source>
</evidence>
<protein>
    <submittedName>
        <fullName evidence="1">Uncharacterized protein</fullName>
    </submittedName>
</protein>
<sequence>MLAALILIGAAVLYLAVAIPLAMLVGRVIKRGCGE</sequence>
<name>A0A6J5KHE7_9CAUD</name>
<gene>
    <name evidence="1" type="ORF">UFOVP5_40</name>
</gene>
<reference evidence="1" key="1">
    <citation type="submission" date="2020-04" db="EMBL/GenBank/DDBJ databases">
        <authorList>
            <person name="Chiriac C."/>
            <person name="Salcher M."/>
            <person name="Ghai R."/>
            <person name="Kavagutti S V."/>
        </authorList>
    </citation>
    <scope>NUCLEOTIDE SEQUENCE</scope>
</reference>
<organism evidence="1">
    <name type="scientific">uncultured Caudovirales phage</name>
    <dbReference type="NCBI Taxonomy" id="2100421"/>
    <lineage>
        <taxon>Viruses</taxon>
        <taxon>Duplodnaviria</taxon>
        <taxon>Heunggongvirae</taxon>
        <taxon>Uroviricota</taxon>
        <taxon>Caudoviricetes</taxon>
        <taxon>Peduoviridae</taxon>
        <taxon>Maltschvirus</taxon>
        <taxon>Maltschvirus maltsch</taxon>
    </lineage>
</organism>
<proteinExistence type="predicted"/>
<accession>A0A6J5KHE7</accession>